<keyword evidence="9" id="KW-0969">Cilium</keyword>
<dbReference type="InterPro" id="IPR025963">
    <property type="entry name" value="FLgD_Tudor"/>
</dbReference>
<gene>
    <name evidence="9" type="ORF">PRZ01_03690</name>
</gene>
<evidence type="ECO:0000256" key="3">
    <source>
        <dbReference type="ARBA" id="ARBA00022795"/>
    </source>
</evidence>
<dbReference type="InterPro" id="IPR005648">
    <property type="entry name" value="FlgD"/>
</dbReference>
<name>A0ABT5KN09_9BURK</name>
<keyword evidence="10" id="KW-1185">Reference proteome</keyword>
<comment type="similarity">
    <text evidence="1 5">Belongs to the FlgD family.</text>
</comment>
<dbReference type="Pfam" id="PF13860">
    <property type="entry name" value="FlgD_ig"/>
    <property type="match status" value="1"/>
</dbReference>
<evidence type="ECO:0000256" key="1">
    <source>
        <dbReference type="ARBA" id="ARBA00010577"/>
    </source>
</evidence>
<evidence type="ECO:0000256" key="6">
    <source>
        <dbReference type="SAM" id="MobiDB-lite"/>
    </source>
</evidence>
<organism evidence="9 10">
    <name type="scientific">Roseateles koreensis</name>
    <dbReference type="NCBI Taxonomy" id="2987526"/>
    <lineage>
        <taxon>Bacteria</taxon>
        <taxon>Pseudomonadati</taxon>
        <taxon>Pseudomonadota</taxon>
        <taxon>Betaproteobacteria</taxon>
        <taxon>Burkholderiales</taxon>
        <taxon>Sphaerotilaceae</taxon>
        <taxon>Roseateles</taxon>
    </lineage>
</organism>
<dbReference type="Gene3D" id="2.30.30.910">
    <property type="match status" value="1"/>
</dbReference>
<evidence type="ECO:0000259" key="8">
    <source>
        <dbReference type="Pfam" id="PF13861"/>
    </source>
</evidence>
<feature type="domain" description="FlgD/Vpr Ig-like" evidence="7">
    <location>
        <begin position="108"/>
        <end position="181"/>
    </location>
</feature>
<dbReference type="Pfam" id="PF03963">
    <property type="entry name" value="FlgD"/>
    <property type="match status" value="1"/>
</dbReference>
<comment type="caution">
    <text evidence="9">The sequence shown here is derived from an EMBL/GenBank/DDBJ whole genome shotgun (WGS) entry which is preliminary data.</text>
</comment>
<dbReference type="RefSeq" id="WP_273595417.1">
    <property type="nucleotide sequence ID" value="NZ_JAQQXS010000003.1"/>
</dbReference>
<feature type="domain" description="FlgD Tudor-like" evidence="8">
    <location>
        <begin position="91"/>
        <end position="220"/>
    </location>
</feature>
<feature type="region of interest" description="Disordered" evidence="6">
    <location>
        <begin position="1"/>
        <end position="31"/>
    </location>
</feature>
<evidence type="ECO:0000259" key="7">
    <source>
        <dbReference type="Pfam" id="PF13860"/>
    </source>
</evidence>
<dbReference type="Pfam" id="PF13861">
    <property type="entry name" value="FLgD_tudor"/>
    <property type="match status" value="1"/>
</dbReference>
<keyword evidence="9" id="KW-0966">Cell projection</keyword>
<evidence type="ECO:0000256" key="4">
    <source>
        <dbReference type="ARBA" id="ARBA00024746"/>
    </source>
</evidence>
<evidence type="ECO:0000256" key="5">
    <source>
        <dbReference type="RuleBase" id="RU362076"/>
    </source>
</evidence>
<accession>A0ABT5KN09</accession>
<reference evidence="9 10" key="1">
    <citation type="submission" date="2022-10" db="EMBL/GenBank/DDBJ databases">
        <title>paucibacter sp. hw8 Genome sequencing.</title>
        <authorList>
            <person name="Park S."/>
        </authorList>
    </citation>
    <scope>NUCLEOTIDE SEQUENCE [LARGE SCALE GENOMIC DNA]</scope>
    <source>
        <strain evidence="10">hw8</strain>
    </source>
</reference>
<dbReference type="EMBL" id="JAQQXS010000003">
    <property type="protein sequence ID" value="MDC8784294.1"/>
    <property type="molecule type" value="Genomic_DNA"/>
</dbReference>
<dbReference type="Gene3D" id="2.60.40.4070">
    <property type="match status" value="1"/>
</dbReference>
<dbReference type="InterPro" id="IPR025965">
    <property type="entry name" value="FlgD/Vpr_Ig-like"/>
</dbReference>
<comment type="function">
    <text evidence="4 5">Required for flagellar hook formation. May act as a scaffolding protein.</text>
</comment>
<keyword evidence="9" id="KW-0282">Flagellum</keyword>
<sequence length="224" mass="23295">MDFTTLNTTTSKTGTAATATSTSSGTGTTTTAADTQDRFLKLLVAQMKNQDPMNPMDNAQVTSQMAQIQTVSGISTLDTTMKSLGSQFNQMQALQSVSLVGRTVSFAGNQLNLSSGAGKGSYDLSSSANAVKLDVLNSAGVVVDTQQLGAEGKGRQNFTWTPPSTLDTTAAYTFRITATNGSAPVTSTTYAQDKVVAVNTSGTTLQLELQNAGLTDYSKVSTVD</sequence>
<keyword evidence="3 5" id="KW-1005">Bacterial flagellum biogenesis</keyword>
<evidence type="ECO:0000256" key="2">
    <source>
        <dbReference type="ARBA" id="ARBA00016013"/>
    </source>
</evidence>
<dbReference type="Proteomes" id="UP001219862">
    <property type="component" value="Unassembled WGS sequence"/>
</dbReference>
<evidence type="ECO:0000313" key="10">
    <source>
        <dbReference type="Proteomes" id="UP001219862"/>
    </source>
</evidence>
<proteinExistence type="inferred from homology"/>
<protein>
    <recommendedName>
        <fullName evidence="2 5">Basal-body rod modification protein FlgD</fullName>
    </recommendedName>
</protein>
<evidence type="ECO:0000313" key="9">
    <source>
        <dbReference type="EMBL" id="MDC8784294.1"/>
    </source>
</evidence>